<keyword evidence="2" id="KW-1185">Reference proteome</keyword>
<proteinExistence type="predicted"/>
<dbReference type="STRING" id="178306.PAE0457"/>
<evidence type="ECO:0000313" key="1">
    <source>
        <dbReference type="EMBL" id="AAL62802.1"/>
    </source>
</evidence>
<protein>
    <submittedName>
        <fullName evidence="1">Uncharacterized protein</fullName>
    </submittedName>
</protein>
<accession>Q8ZZ39</accession>
<gene>
    <name evidence="1" type="ordered locus">PAE0457</name>
</gene>
<dbReference type="InParanoid" id="Q8ZZ39"/>
<dbReference type="AlphaFoldDB" id="Q8ZZ39"/>
<dbReference type="KEGG" id="pai:PAE0457"/>
<dbReference type="RefSeq" id="WP_011007274.1">
    <property type="nucleotide sequence ID" value="NC_003364.1"/>
</dbReference>
<dbReference type="Proteomes" id="UP000002439">
    <property type="component" value="Chromosome"/>
</dbReference>
<dbReference type="EMBL" id="AE009441">
    <property type="protein sequence ID" value="AAL62802.1"/>
    <property type="molecule type" value="Genomic_DNA"/>
</dbReference>
<dbReference type="HOGENOM" id="CLU_3245487_0_0_2"/>
<sequence length="42" mass="4474">MLNPKLILAILAVSIIALAAEVIPQYPSIEPLAAGDRPTNYL</sequence>
<name>Q8ZZ39_PYRAE</name>
<evidence type="ECO:0000313" key="2">
    <source>
        <dbReference type="Proteomes" id="UP000002439"/>
    </source>
</evidence>
<dbReference type="EnsemblBacteria" id="AAL62802">
    <property type="protein sequence ID" value="AAL62802"/>
    <property type="gene ID" value="PAE0457"/>
</dbReference>
<organism evidence="1 2">
    <name type="scientific">Pyrobaculum aerophilum (strain ATCC 51768 / DSM 7523 / JCM 9630 / CIP 104966 / NBRC 100827 / IM2)</name>
    <dbReference type="NCBI Taxonomy" id="178306"/>
    <lineage>
        <taxon>Archaea</taxon>
        <taxon>Thermoproteota</taxon>
        <taxon>Thermoprotei</taxon>
        <taxon>Thermoproteales</taxon>
        <taxon>Thermoproteaceae</taxon>
        <taxon>Pyrobaculum</taxon>
    </lineage>
</organism>
<dbReference type="PATRIC" id="fig|178306.9.peg.343"/>
<dbReference type="GeneID" id="75933563"/>
<reference evidence="1 2" key="1">
    <citation type="journal article" date="2002" name="Proc. Natl. Acad. Sci. U.S.A.">
        <title>Genome sequence of the hyperthermophilic crenarchaeon Pyrobaculum aerophilum.</title>
        <authorList>
            <person name="Fitz-Gibbon S.T."/>
            <person name="Ladner H."/>
            <person name="Kim U.J."/>
            <person name="Stetter K.O."/>
            <person name="Simon M.I."/>
            <person name="Miller J.H."/>
        </authorList>
    </citation>
    <scope>NUCLEOTIDE SEQUENCE [LARGE SCALE GENOMIC DNA]</scope>
    <source>
        <strain evidence="2">ATCC 51768 / DSM 7523 / JCM 9630 / CIP 104966 / NBRC 100827 / IM2</strain>
    </source>
</reference>